<dbReference type="GO" id="GO:0005737">
    <property type="term" value="C:cytoplasm"/>
    <property type="evidence" value="ECO:0007669"/>
    <property type="project" value="TreeGrafter"/>
</dbReference>
<dbReference type="InterPro" id="IPR023213">
    <property type="entry name" value="CAT-like_dom_sf"/>
</dbReference>
<keyword evidence="3" id="KW-1185">Reference proteome</keyword>
<reference evidence="2 3" key="1">
    <citation type="submission" date="2018-10" db="EMBL/GenBank/DDBJ databases">
        <title>Genomic Encyclopedia of Archaeal and Bacterial Type Strains, Phase II (KMG-II): from individual species to whole genera.</title>
        <authorList>
            <person name="Goeker M."/>
        </authorList>
    </citation>
    <scope>NUCLEOTIDE SEQUENCE [LARGE SCALE GENOMIC DNA]</scope>
    <source>
        <strain evidence="2 3">DSM 14954</strain>
    </source>
</reference>
<dbReference type="GO" id="GO:0003824">
    <property type="term" value="F:catalytic activity"/>
    <property type="evidence" value="ECO:0007669"/>
    <property type="project" value="InterPro"/>
</dbReference>
<dbReference type="OrthoDB" id="5487049at2"/>
<dbReference type="PANTHER" id="PTHR45527:SF1">
    <property type="entry name" value="FATTY ACID SYNTHASE"/>
    <property type="match status" value="1"/>
</dbReference>
<dbReference type="EMBL" id="RBIL01000002">
    <property type="protein sequence ID" value="RKQ86858.1"/>
    <property type="molecule type" value="Genomic_DNA"/>
</dbReference>
<name>A0A660L098_9ACTN</name>
<evidence type="ECO:0000313" key="2">
    <source>
        <dbReference type="EMBL" id="RKQ86858.1"/>
    </source>
</evidence>
<organism evidence="2 3">
    <name type="scientific">Solirubrobacter pauli</name>
    <dbReference type="NCBI Taxonomy" id="166793"/>
    <lineage>
        <taxon>Bacteria</taxon>
        <taxon>Bacillati</taxon>
        <taxon>Actinomycetota</taxon>
        <taxon>Thermoleophilia</taxon>
        <taxon>Solirubrobacterales</taxon>
        <taxon>Solirubrobacteraceae</taxon>
        <taxon>Solirubrobacter</taxon>
    </lineage>
</organism>
<evidence type="ECO:0000313" key="3">
    <source>
        <dbReference type="Proteomes" id="UP000278962"/>
    </source>
</evidence>
<dbReference type="Proteomes" id="UP000278962">
    <property type="component" value="Unassembled WGS sequence"/>
</dbReference>
<evidence type="ECO:0000259" key="1">
    <source>
        <dbReference type="Pfam" id="PF00668"/>
    </source>
</evidence>
<dbReference type="GO" id="GO:0008610">
    <property type="term" value="P:lipid biosynthetic process"/>
    <property type="evidence" value="ECO:0007669"/>
    <property type="project" value="UniProtKB-ARBA"/>
</dbReference>
<dbReference type="SUPFAM" id="SSF52777">
    <property type="entry name" value="CoA-dependent acyltransferases"/>
    <property type="match status" value="2"/>
</dbReference>
<comment type="caution">
    <text evidence="2">The sequence shown here is derived from an EMBL/GenBank/DDBJ whole genome shotgun (WGS) entry which is preliminary data.</text>
</comment>
<proteinExistence type="predicted"/>
<dbReference type="Pfam" id="PF00668">
    <property type="entry name" value="Condensation"/>
    <property type="match status" value="1"/>
</dbReference>
<dbReference type="Gene3D" id="3.30.559.30">
    <property type="entry name" value="Nonribosomal peptide synthetase, condensation domain"/>
    <property type="match status" value="1"/>
</dbReference>
<dbReference type="RefSeq" id="WP_121254953.1">
    <property type="nucleotide sequence ID" value="NZ_RBIL01000002.1"/>
</dbReference>
<dbReference type="PANTHER" id="PTHR45527">
    <property type="entry name" value="NONRIBOSOMAL PEPTIDE SYNTHETASE"/>
    <property type="match status" value="1"/>
</dbReference>
<dbReference type="GO" id="GO:0043041">
    <property type="term" value="P:amino acid activation for nonribosomal peptide biosynthetic process"/>
    <property type="evidence" value="ECO:0007669"/>
    <property type="project" value="TreeGrafter"/>
</dbReference>
<dbReference type="Gene3D" id="3.30.559.10">
    <property type="entry name" value="Chloramphenicol acetyltransferase-like domain"/>
    <property type="match status" value="1"/>
</dbReference>
<dbReference type="AlphaFoldDB" id="A0A660L098"/>
<accession>A0A660L098</accession>
<sequence>MANTVPLDRLDEHFLVLDRDAEPWNVHFEALLSERLDADRLASAIAAAMRRNPIARASLADARPYDRRYHWRIAESPAVPLTVAECATEADVDAAREALLGRSPILTTAPPFAVLLAHGPDGDALVLNLHHAAGDGIAAARLMRSILLAYAGETDPAPLLDPLAVRDVTQLAGAKTPADRHLRRGAILRHAAATAVPPARLARSGGEDRPGYGVAHTALTAAETDALVRARPEGATVNDVLLAALAVTARRWNVAHGRRAWPITLTMPVNLRPPAWRDEVVGNFASYVSIVMPIAPHGVRATAEAVAAQTSEIKRHGLAGVVVDLLAGPSLSTIATKHRLVDLIPLTGDVVVDTASLSNLGTLPPLPGAVQAVRFSPPGRMPLGAALGVLTHGGRMHLTLRYRHAEFDRTAAEQFLALFRGVLAWPTDEG</sequence>
<dbReference type="InterPro" id="IPR001242">
    <property type="entry name" value="Condensation_dom"/>
</dbReference>
<protein>
    <submittedName>
        <fullName evidence="2">NRPS condensation-like uncharacterized protein</fullName>
    </submittedName>
</protein>
<dbReference type="GO" id="GO:0031177">
    <property type="term" value="F:phosphopantetheine binding"/>
    <property type="evidence" value="ECO:0007669"/>
    <property type="project" value="TreeGrafter"/>
</dbReference>
<gene>
    <name evidence="2" type="ORF">C8N24_4873</name>
</gene>
<dbReference type="GO" id="GO:0044550">
    <property type="term" value="P:secondary metabolite biosynthetic process"/>
    <property type="evidence" value="ECO:0007669"/>
    <property type="project" value="TreeGrafter"/>
</dbReference>
<feature type="domain" description="Condensation" evidence="1">
    <location>
        <begin position="17"/>
        <end position="316"/>
    </location>
</feature>